<dbReference type="GO" id="GO:0003697">
    <property type="term" value="F:single-stranded DNA binding"/>
    <property type="evidence" value="ECO:0007669"/>
    <property type="project" value="InterPro"/>
</dbReference>
<dbReference type="RefSeq" id="WP_074730933.1">
    <property type="nucleotide sequence ID" value="NZ_FOGW01000031.1"/>
</dbReference>
<sequence>MKKNKSNREEKMSEIQERLMNGTKEIYESGKWAEYISVMSKFPNYSINNCILIASQCPHASYVCGYKKWNEFNRNVLKGESGIMIFAPIKGKVEVEEPKFDEKNQPVLNDDGTQTTEKVTREYKSFRPCYVFDLSQTEGEPLPTLASRLEGGVEDYEKLKEVLISISPVPITFEEVPGSANGFYSPTEMRIVVQDGMPELQTIKTMLHEISHATYGHGGKDDKWDKQSKEIQAESTAFWVAGMLGLDTGDYSFGYITGWSKDREVSELKENLELIKNTANDLVTKIDEKLAEYETKQEMEVQVEANEQVHPKKKSR</sequence>
<dbReference type="EMBL" id="FOGW01000031">
    <property type="protein sequence ID" value="SES09736.1"/>
    <property type="molecule type" value="Genomic_DNA"/>
</dbReference>
<dbReference type="InterPro" id="IPR013610">
    <property type="entry name" value="ArdC_N"/>
</dbReference>
<gene>
    <name evidence="2" type="ORF">SAMN02910429_02143</name>
</gene>
<evidence type="ECO:0000313" key="2">
    <source>
        <dbReference type="EMBL" id="SES09736.1"/>
    </source>
</evidence>
<reference evidence="3" key="1">
    <citation type="submission" date="2016-10" db="EMBL/GenBank/DDBJ databases">
        <authorList>
            <person name="Varghese N."/>
            <person name="Submissions S."/>
        </authorList>
    </citation>
    <scope>NUCLEOTIDE SEQUENCE [LARGE SCALE GENOMIC DNA]</scope>
    <source>
        <strain evidence="3">S1b</strain>
    </source>
</reference>
<evidence type="ECO:0000313" key="3">
    <source>
        <dbReference type="Proteomes" id="UP000182471"/>
    </source>
</evidence>
<name>A0A1H9UJX6_9FIRM</name>
<feature type="domain" description="N-terminal" evidence="1">
    <location>
        <begin position="7"/>
        <end position="132"/>
    </location>
</feature>
<organism evidence="2 3">
    <name type="scientific">Lachnobacterium bovis</name>
    <dbReference type="NCBI Taxonomy" id="140626"/>
    <lineage>
        <taxon>Bacteria</taxon>
        <taxon>Bacillati</taxon>
        <taxon>Bacillota</taxon>
        <taxon>Clostridia</taxon>
        <taxon>Lachnospirales</taxon>
        <taxon>Lachnospiraceae</taxon>
        <taxon>Lachnobacterium</taxon>
    </lineage>
</organism>
<dbReference type="Proteomes" id="UP000182471">
    <property type="component" value="Unassembled WGS sequence"/>
</dbReference>
<accession>A0A1H9UJX6</accession>
<dbReference type="Pfam" id="PF08401">
    <property type="entry name" value="ArdcN"/>
    <property type="match status" value="1"/>
</dbReference>
<protein>
    <submittedName>
        <fullName evidence="2">Antirestriction protein ArdC</fullName>
    </submittedName>
</protein>
<proteinExistence type="predicted"/>
<dbReference type="AlphaFoldDB" id="A0A1H9UJX6"/>
<evidence type="ECO:0000259" key="1">
    <source>
        <dbReference type="Pfam" id="PF08401"/>
    </source>
</evidence>
<keyword evidence="3" id="KW-1185">Reference proteome</keyword>